<evidence type="ECO:0000256" key="2">
    <source>
        <dbReference type="ARBA" id="ARBA00023125"/>
    </source>
</evidence>
<dbReference type="GO" id="GO:0003677">
    <property type="term" value="F:DNA binding"/>
    <property type="evidence" value="ECO:0007669"/>
    <property type="project" value="UniProtKB-KW"/>
</dbReference>
<dbReference type="Gene3D" id="1.20.120.530">
    <property type="entry name" value="GntR ligand-binding domain-like"/>
    <property type="match status" value="1"/>
</dbReference>
<protein>
    <submittedName>
        <fullName evidence="5">GntR domain protein</fullName>
    </submittedName>
</protein>
<dbReference type="PROSITE" id="PS50949">
    <property type="entry name" value="HTH_GNTR"/>
    <property type="match status" value="1"/>
</dbReference>
<organism evidence="5">
    <name type="scientific">uncultured spirochete</name>
    <dbReference type="NCBI Taxonomy" id="156406"/>
    <lineage>
        <taxon>Bacteria</taxon>
        <taxon>Pseudomonadati</taxon>
        <taxon>Spirochaetota</taxon>
        <taxon>Spirochaetia</taxon>
        <taxon>Spirochaetales</taxon>
        <taxon>environmental samples</taxon>
    </lineage>
</organism>
<gene>
    <name evidence="5" type="ORF">SPIRO4BDMA_41027</name>
</gene>
<dbReference type="CDD" id="cd07377">
    <property type="entry name" value="WHTH_GntR"/>
    <property type="match status" value="1"/>
</dbReference>
<proteinExistence type="predicted"/>
<reference evidence="5" key="1">
    <citation type="submission" date="2017-02" db="EMBL/GenBank/DDBJ databases">
        <authorList>
            <person name="Regsiter A."/>
            <person name="William W."/>
        </authorList>
    </citation>
    <scope>NUCLEOTIDE SEQUENCE</scope>
    <source>
        <strain evidence="5">BdmA 4</strain>
    </source>
</reference>
<dbReference type="EMBL" id="FWDO01000004">
    <property type="protein sequence ID" value="SLM18455.1"/>
    <property type="molecule type" value="Genomic_DNA"/>
</dbReference>
<dbReference type="Pfam" id="PF07729">
    <property type="entry name" value="FCD"/>
    <property type="match status" value="1"/>
</dbReference>
<keyword evidence="1" id="KW-0805">Transcription regulation</keyword>
<accession>A0A3P3XQB6</accession>
<dbReference type="InterPro" id="IPR008920">
    <property type="entry name" value="TF_FadR/GntR_C"/>
</dbReference>
<dbReference type="GO" id="GO:0003700">
    <property type="term" value="F:DNA-binding transcription factor activity"/>
    <property type="evidence" value="ECO:0007669"/>
    <property type="project" value="InterPro"/>
</dbReference>
<dbReference type="SMART" id="SM00345">
    <property type="entry name" value="HTH_GNTR"/>
    <property type="match status" value="1"/>
</dbReference>
<name>A0A3P3XQB6_9SPIR</name>
<keyword evidence="3" id="KW-0804">Transcription</keyword>
<dbReference type="InterPro" id="IPR036388">
    <property type="entry name" value="WH-like_DNA-bd_sf"/>
</dbReference>
<dbReference type="SUPFAM" id="SSF46785">
    <property type="entry name" value="Winged helix' DNA-binding domain"/>
    <property type="match status" value="1"/>
</dbReference>
<evidence type="ECO:0000256" key="3">
    <source>
        <dbReference type="ARBA" id="ARBA00023163"/>
    </source>
</evidence>
<dbReference type="AlphaFoldDB" id="A0A3P3XQB6"/>
<dbReference type="SMART" id="SM00895">
    <property type="entry name" value="FCD"/>
    <property type="match status" value="1"/>
</dbReference>
<evidence type="ECO:0000313" key="5">
    <source>
        <dbReference type="EMBL" id="SLM18455.1"/>
    </source>
</evidence>
<dbReference type="PRINTS" id="PR00035">
    <property type="entry name" value="HTHGNTR"/>
</dbReference>
<keyword evidence="2" id="KW-0238">DNA-binding</keyword>
<sequence>MSQSKKALSPVQKTTVVNQVMDQIRDLIASGVYKPGDKLPTEKELAEQLGVGRSSIRETMKVFNYLGVLESKSAKGTFVCSRSSISREVLTWALLLGEDDIKMVIDLRAAIELWSYLQLTERFRTAPEASTTIVKDLNEILDTMSKAIADQNAPAVIQADYDFHRRIIAGVSNSLFVEFYDILRSFLLKEIDASQSRYMDRSKILEEHRALLDALESGDLQKAASTYQDHINNIKNLLGVKDTF</sequence>
<dbReference type="SUPFAM" id="SSF48008">
    <property type="entry name" value="GntR ligand-binding domain-like"/>
    <property type="match status" value="1"/>
</dbReference>
<evidence type="ECO:0000259" key="4">
    <source>
        <dbReference type="PROSITE" id="PS50949"/>
    </source>
</evidence>
<dbReference type="InterPro" id="IPR000524">
    <property type="entry name" value="Tscrpt_reg_HTH_GntR"/>
</dbReference>
<dbReference type="Pfam" id="PF00392">
    <property type="entry name" value="GntR"/>
    <property type="match status" value="1"/>
</dbReference>
<dbReference type="PANTHER" id="PTHR43537">
    <property type="entry name" value="TRANSCRIPTIONAL REGULATOR, GNTR FAMILY"/>
    <property type="match status" value="1"/>
</dbReference>
<dbReference type="PANTHER" id="PTHR43537:SF5">
    <property type="entry name" value="UXU OPERON TRANSCRIPTIONAL REGULATOR"/>
    <property type="match status" value="1"/>
</dbReference>
<dbReference type="Gene3D" id="1.10.10.10">
    <property type="entry name" value="Winged helix-like DNA-binding domain superfamily/Winged helix DNA-binding domain"/>
    <property type="match status" value="1"/>
</dbReference>
<feature type="domain" description="HTH gntR-type" evidence="4">
    <location>
        <begin position="14"/>
        <end position="82"/>
    </location>
</feature>
<evidence type="ECO:0000256" key="1">
    <source>
        <dbReference type="ARBA" id="ARBA00023015"/>
    </source>
</evidence>
<dbReference type="InterPro" id="IPR036390">
    <property type="entry name" value="WH_DNA-bd_sf"/>
</dbReference>
<dbReference type="InterPro" id="IPR011711">
    <property type="entry name" value="GntR_C"/>
</dbReference>